<dbReference type="EMBL" id="VUMT01000007">
    <property type="protein sequence ID" value="MSS63515.1"/>
    <property type="molecule type" value="Genomic_DNA"/>
</dbReference>
<dbReference type="InterPro" id="IPR002645">
    <property type="entry name" value="STAS_dom"/>
</dbReference>
<organism evidence="4 5">
    <name type="scientific">Velocimicrobium porci</name>
    <dbReference type="NCBI Taxonomy" id="2606634"/>
    <lineage>
        <taxon>Bacteria</taxon>
        <taxon>Bacillati</taxon>
        <taxon>Bacillota</taxon>
        <taxon>Clostridia</taxon>
        <taxon>Lachnospirales</taxon>
        <taxon>Lachnospiraceae</taxon>
        <taxon>Velocimicrobium</taxon>
    </lineage>
</organism>
<comment type="caution">
    <text evidence="4">The sequence shown here is derived from an EMBL/GenBank/DDBJ whole genome shotgun (WGS) entry which is preliminary data.</text>
</comment>
<dbReference type="InterPro" id="IPR036513">
    <property type="entry name" value="STAS_dom_sf"/>
</dbReference>
<keyword evidence="5" id="KW-1185">Reference proteome</keyword>
<dbReference type="Proteomes" id="UP000482209">
    <property type="component" value="Unassembled WGS sequence"/>
</dbReference>
<dbReference type="Gene3D" id="3.30.750.24">
    <property type="entry name" value="STAS domain"/>
    <property type="match status" value="1"/>
</dbReference>
<comment type="similarity">
    <text evidence="1 2">Belongs to the anti-sigma-factor antagonist family.</text>
</comment>
<dbReference type="CDD" id="cd07043">
    <property type="entry name" value="STAS_anti-anti-sigma_factors"/>
    <property type="match status" value="1"/>
</dbReference>
<dbReference type="SUPFAM" id="SSF52091">
    <property type="entry name" value="SpoIIaa-like"/>
    <property type="match status" value="1"/>
</dbReference>
<sequence>MKTRKKIDSFFEVDDACLIIHITDDLDHHNVISLREKADRLIDKERVKNIVFDFDGVSFMDSSGIGMIMGRYKKVIFTGGKVGVASVSNNVDRIFRISGLYKIIGKYETVAEAVQAL</sequence>
<reference evidence="4 5" key="1">
    <citation type="submission" date="2019-08" db="EMBL/GenBank/DDBJ databases">
        <title>In-depth cultivation of the pig gut microbiome towards novel bacterial diversity and tailored functional studies.</title>
        <authorList>
            <person name="Wylensek D."/>
            <person name="Hitch T.C.A."/>
            <person name="Clavel T."/>
        </authorList>
    </citation>
    <scope>NUCLEOTIDE SEQUENCE [LARGE SCALE GENOMIC DNA]</scope>
    <source>
        <strain evidence="4 5">WCA-693-APC-MOT-I</strain>
    </source>
</reference>
<gene>
    <name evidence="4" type="ORF">FYJ58_06435</name>
</gene>
<dbReference type="AlphaFoldDB" id="A0A6L5XXN0"/>
<name>A0A6L5XXN0_9FIRM</name>
<evidence type="ECO:0000313" key="4">
    <source>
        <dbReference type="EMBL" id="MSS63515.1"/>
    </source>
</evidence>
<evidence type="ECO:0000256" key="2">
    <source>
        <dbReference type="RuleBase" id="RU003749"/>
    </source>
</evidence>
<dbReference type="PROSITE" id="PS50801">
    <property type="entry name" value="STAS"/>
    <property type="match status" value="1"/>
</dbReference>
<dbReference type="NCBIfam" id="TIGR00377">
    <property type="entry name" value="ant_ant_sig"/>
    <property type="match status" value="1"/>
</dbReference>
<feature type="domain" description="STAS" evidence="3">
    <location>
        <begin position="18"/>
        <end position="117"/>
    </location>
</feature>
<protein>
    <recommendedName>
        <fullName evidence="2">Anti-sigma factor antagonist</fullName>
    </recommendedName>
</protein>
<dbReference type="RefSeq" id="WP_154518903.1">
    <property type="nucleotide sequence ID" value="NZ_VUMT01000007.1"/>
</dbReference>
<evidence type="ECO:0000313" key="5">
    <source>
        <dbReference type="Proteomes" id="UP000482209"/>
    </source>
</evidence>
<dbReference type="PANTHER" id="PTHR33495">
    <property type="entry name" value="ANTI-SIGMA FACTOR ANTAGONIST TM_1081-RELATED-RELATED"/>
    <property type="match status" value="1"/>
</dbReference>
<dbReference type="InterPro" id="IPR003658">
    <property type="entry name" value="Anti-sigma_ant"/>
</dbReference>
<dbReference type="GO" id="GO:0043856">
    <property type="term" value="F:anti-sigma factor antagonist activity"/>
    <property type="evidence" value="ECO:0007669"/>
    <property type="project" value="InterPro"/>
</dbReference>
<proteinExistence type="inferred from homology"/>
<evidence type="ECO:0000259" key="3">
    <source>
        <dbReference type="PROSITE" id="PS50801"/>
    </source>
</evidence>
<accession>A0A6L5XXN0</accession>
<dbReference type="Pfam" id="PF01740">
    <property type="entry name" value="STAS"/>
    <property type="match status" value="1"/>
</dbReference>
<dbReference type="PANTHER" id="PTHR33495:SF2">
    <property type="entry name" value="ANTI-SIGMA FACTOR ANTAGONIST TM_1081-RELATED"/>
    <property type="match status" value="1"/>
</dbReference>
<evidence type="ECO:0000256" key="1">
    <source>
        <dbReference type="ARBA" id="ARBA00009013"/>
    </source>
</evidence>